<dbReference type="InterPro" id="IPR016477">
    <property type="entry name" value="Fructo-/Ketosamine-3-kinase"/>
</dbReference>
<evidence type="ECO:0000256" key="1">
    <source>
        <dbReference type="PIRNR" id="PIRNR006221"/>
    </source>
</evidence>
<evidence type="ECO:0000313" key="3">
    <source>
        <dbReference type="Proteomes" id="UP000307768"/>
    </source>
</evidence>
<dbReference type="GO" id="GO:0016301">
    <property type="term" value="F:kinase activity"/>
    <property type="evidence" value="ECO:0007669"/>
    <property type="project" value="UniProtKB-UniRule"/>
</dbReference>
<dbReference type="OrthoDB" id="5291879at2"/>
<name>A0A5Q6S2I6_9ACTN</name>
<sequence>MARMGGIAAKAEALLGVTVVATTSVAGGDTNTATRLRLTDGRSAVMKTRPQAPHDFYTSEAEGLVWLGEAGGALVPEVLGVAEDCLVVSWIEPGKATTDAAEAFGRGLATTHAASADDFGFARDGYIGVVPLPNKPATSWTEFYATRRILPYLKVAVDRGAMSTEDAGPIEEVVRRLDELAGPPEPPARIHGDLWSGNVVWSTEDRAYLIDPAAHGGHRETDLAMLALFGIQHLQRIIDAYDEAAPLADGWQARVPLHQLHPLLVHAALFGGGYGERAVAAAAYVLAGEAPRPDQGG</sequence>
<comment type="similarity">
    <text evidence="1">Belongs to the fructosamine kinase family.</text>
</comment>
<evidence type="ECO:0000313" key="2">
    <source>
        <dbReference type="EMBL" id="KAA1424588.1"/>
    </source>
</evidence>
<dbReference type="Pfam" id="PF03881">
    <property type="entry name" value="Fructosamin_kin"/>
    <property type="match status" value="1"/>
</dbReference>
<keyword evidence="1" id="KW-0418">Kinase</keyword>
<proteinExistence type="inferred from homology"/>
<dbReference type="Gene3D" id="3.30.200.20">
    <property type="entry name" value="Phosphorylase Kinase, domain 1"/>
    <property type="match status" value="1"/>
</dbReference>
<dbReference type="InterPro" id="IPR011009">
    <property type="entry name" value="Kinase-like_dom_sf"/>
</dbReference>
<accession>A0A5Q6S2I6</accession>
<dbReference type="Proteomes" id="UP000307768">
    <property type="component" value="Unassembled WGS sequence"/>
</dbReference>
<dbReference type="PANTHER" id="PTHR12149:SF8">
    <property type="entry name" value="PROTEIN-RIBULOSAMINE 3-KINASE"/>
    <property type="match status" value="1"/>
</dbReference>
<gene>
    <name evidence="2" type="ORF">FE697_001275</name>
</gene>
<dbReference type="RefSeq" id="WP_149767529.1">
    <property type="nucleotide sequence ID" value="NZ_VDFQ02000001.1"/>
</dbReference>
<organism evidence="2 3">
    <name type="scientific">Mumia zhuanghuii</name>
    <dbReference type="NCBI Taxonomy" id="2585211"/>
    <lineage>
        <taxon>Bacteria</taxon>
        <taxon>Bacillati</taxon>
        <taxon>Actinomycetota</taxon>
        <taxon>Actinomycetes</taxon>
        <taxon>Propionibacteriales</taxon>
        <taxon>Nocardioidaceae</taxon>
        <taxon>Mumia</taxon>
    </lineage>
</organism>
<dbReference type="EMBL" id="VDFQ02000001">
    <property type="protein sequence ID" value="KAA1424588.1"/>
    <property type="molecule type" value="Genomic_DNA"/>
</dbReference>
<comment type="caution">
    <text evidence="2">The sequence shown here is derived from an EMBL/GenBank/DDBJ whole genome shotgun (WGS) entry which is preliminary data.</text>
</comment>
<dbReference type="PANTHER" id="PTHR12149">
    <property type="entry name" value="FRUCTOSAMINE 3 KINASE-RELATED PROTEIN"/>
    <property type="match status" value="1"/>
</dbReference>
<dbReference type="Gene3D" id="1.20.1270.240">
    <property type="match status" value="1"/>
</dbReference>
<dbReference type="PIRSF" id="PIRSF006221">
    <property type="entry name" value="Ketosamine-3-kinase"/>
    <property type="match status" value="1"/>
</dbReference>
<dbReference type="Gene3D" id="1.10.510.10">
    <property type="entry name" value="Transferase(Phosphotransferase) domain 1"/>
    <property type="match status" value="1"/>
</dbReference>
<keyword evidence="1 2" id="KW-0808">Transferase</keyword>
<dbReference type="SUPFAM" id="SSF56112">
    <property type="entry name" value="Protein kinase-like (PK-like)"/>
    <property type="match status" value="1"/>
</dbReference>
<dbReference type="AlphaFoldDB" id="A0A5Q6S2I6"/>
<protein>
    <submittedName>
        <fullName evidence="2">Phosphotransferase</fullName>
    </submittedName>
</protein>
<reference evidence="2 3" key="1">
    <citation type="submission" date="2019-09" db="EMBL/GenBank/DDBJ databases">
        <title>Mumia zhuanghuii sp. nov. isolated from the intestinal contents of plateau pika (Ochotona curzoniae) in the Qinghai-Tibet plateau of China.</title>
        <authorList>
            <person name="Tian Z."/>
        </authorList>
    </citation>
    <scope>NUCLEOTIDE SEQUENCE [LARGE SCALE GENOMIC DNA]</scope>
    <source>
        <strain evidence="3">350</strain>
    </source>
</reference>